<protein>
    <submittedName>
        <fullName evidence="2">Uncharacterized protein</fullName>
    </submittedName>
</protein>
<sequence>MEGALMASGADAAALGFVKKMAAVEASLASASSRLDDEAAGDGDVFGWADKLYGQSINAVAKGVKSLLSGGRQLAIARAVDALMTNAPGSAEVESFARFDPKEGKGGGGAAAASASSSAGAPTPMPAPFNDAIVFVLGGGNYLEHQGVNEITVVKEKSGLERGVSGISSGLRELDWTGEGAAAARGVGGRASADAGLGFGLGEPADDGKKSVVYGATEFTTGAEFINQLSLLGKRTGH</sequence>
<dbReference type="Gene3D" id="3.40.50.1910">
    <property type="match status" value="1"/>
</dbReference>
<gene>
    <name evidence="2" type="ORF">MPUS1402_LOCUS2982</name>
</gene>
<dbReference type="AlphaFoldDB" id="A0A7R9TCQ1"/>
<dbReference type="InterPro" id="IPR036045">
    <property type="entry name" value="Sec1-like_sf"/>
</dbReference>
<dbReference type="SUPFAM" id="SSF56815">
    <property type="entry name" value="Sec1/munc18-like (SM) proteins"/>
    <property type="match status" value="1"/>
</dbReference>
<evidence type="ECO:0000313" key="2">
    <source>
        <dbReference type="EMBL" id="CAD8231848.1"/>
    </source>
</evidence>
<name>A0A7R9TCQ1_MICPS</name>
<organism evidence="2">
    <name type="scientific">Micromonas pusilla</name>
    <name type="common">Picoplanktonic green alga</name>
    <name type="synonym">Chromulina pusilla</name>
    <dbReference type="NCBI Taxonomy" id="38833"/>
    <lineage>
        <taxon>Eukaryota</taxon>
        <taxon>Viridiplantae</taxon>
        <taxon>Chlorophyta</taxon>
        <taxon>Mamiellophyceae</taxon>
        <taxon>Mamiellales</taxon>
        <taxon>Mamiellaceae</taxon>
        <taxon>Micromonas</taxon>
    </lineage>
</organism>
<dbReference type="InterPro" id="IPR027482">
    <property type="entry name" value="Sec1-like_dom2"/>
</dbReference>
<feature type="compositionally biased region" description="Low complexity" evidence="1">
    <location>
        <begin position="111"/>
        <end position="121"/>
    </location>
</feature>
<evidence type="ECO:0000256" key="1">
    <source>
        <dbReference type="SAM" id="MobiDB-lite"/>
    </source>
</evidence>
<dbReference type="EMBL" id="HBDY01003981">
    <property type="protein sequence ID" value="CAD8231848.1"/>
    <property type="molecule type" value="Transcribed_RNA"/>
</dbReference>
<accession>A0A7R9TCQ1</accession>
<feature type="region of interest" description="Disordered" evidence="1">
    <location>
        <begin position="99"/>
        <end position="122"/>
    </location>
</feature>
<proteinExistence type="predicted"/>
<reference evidence="2" key="1">
    <citation type="submission" date="2021-01" db="EMBL/GenBank/DDBJ databases">
        <authorList>
            <person name="Corre E."/>
            <person name="Pelletier E."/>
            <person name="Niang G."/>
            <person name="Scheremetjew M."/>
            <person name="Finn R."/>
            <person name="Kale V."/>
            <person name="Holt S."/>
            <person name="Cochrane G."/>
            <person name="Meng A."/>
            <person name="Brown T."/>
            <person name="Cohen L."/>
        </authorList>
    </citation>
    <scope>NUCLEOTIDE SEQUENCE</scope>
    <source>
        <strain evidence="2">RCC1614</strain>
    </source>
</reference>